<evidence type="ECO:0000256" key="3">
    <source>
        <dbReference type="ARBA" id="ARBA00004947"/>
    </source>
</evidence>
<dbReference type="OrthoDB" id="244102at2"/>
<evidence type="ECO:0000256" key="4">
    <source>
        <dbReference type="ARBA" id="ARBA00007637"/>
    </source>
</evidence>
<comment type="caution">
    <text evidence="13">The sequence shown here is derived from an EMBL/GenBank/DDBJ whole genome shotgun (WGS) entry which is preliminary data.</text>
</comment>
<dbReference type="EC" id="5.1.3.2" evidence="5 11"/>
<dbReference type="PANTHER" id="PTHR43725:SF53">
    <property type="entry name" value="UDP-ARABINOSE 4-EPIMERASE 1"/>
    <property type="match status" value="1"/>
</dbReference>
<keyword evidence="14" id="KW-1185">Reference proteome</keyword>
<dbReference type="Pfam" id="PF01370">
    <property type="entry name" value="Epimerase"/>
    <property type="match status" value="1"/>
</dbReference>
<dbReference type="InterPro" id="IPR001509">
    <property type="entry name" value="Epimerase_deHydtase"/>
</dbReference>
<dbReference type="EMBL" id="LYVF01000047">
    <property type="protein sequence ID" value="OAT85782.1"/>
    <property type="molecule type" value="Genomic_DNA"/>
</dbReference>
<feature type="domain" description="NAD-dependent epimerase/dehydratase" evidence="12">
    <location>
        <begin position="3"/>
        <end position="260"/>
    </location>
</feature>
<comment type="pathway">
    <text evidence="3 11">Carbohydrate metabolism; galactose metabolism.</text>
</comment>
<keyword evidence="10 11" id="KW-0119">Carbohydrate metabolism</keyword>
<accession>A0A1B7LHL5</accession>
<dbReference type="SUPFAM" id="SSF51735">
    <property type="entry name" value="NAD(P)-binding Rossmann-fold domains"/>
    <property type="match status" value="1"/>
</dbReference>
<dbReference type="GO" id="GO:0033499">
    <property type="term" value="P:galactose catabolic process via UDP-galactose, Leloir pathway"/>
    <property type="evidence" value="ECO:0007669"/>
    <property type="project" value="TreeGrafter"/>
</dbReference>
<evidence type="ECO:0000256" key="2">
    <source>
        <dbReference type="ARBA" id="ARBA00001911"/>
    </source>
</evidence>
<evidence type="ECO:0000256" key="10">
    <source>
        <dbReference type="ARBA" id="ARBA00023277"/>
    </source>
</evidence>
<evidence type="ECO:0000256" key="5">
    <source>
        <dbReference type="ARBA" id="ARBA00013189"/>
    </source>
</evidence>
<dbReference type="GO" id="GO:0003978">
    <property type="term" value="F:UDP-glucose 4-epimerase activity"/>
    <property type="evidence" value="ECO:0007669"/>
    <property type="project" value="UniProtKB-UniRule"/>
</dbReference>
<keyword evidence="9 11" id="KW-0413">Isomerase</keyword>
<reference evidence="13 14" key="1">
    <citation type="submission" date="2016-04" db="EMBL/GenBank/DDBJ databases">
        <authorList>
            <person name="Evans L.H."/>
            <person name="Alamgir A."/>
            <person name="Owens N."/>
            <person name="Weber N.D."/>
            <person name="Virtaneva K."/>
            <person name="Barbian K."/>
            <person name="Babar A."/>
            <person name="Rosenke K."/>
        </authorList>
    </citation>
    <scope>NUCLEOTIDE SEQUENCE [LARGE SCALE GENOMIC DNA]</scope>
    <source>
        <strain evidence="13 14">LMa1</strain>
    </source>
</reference>
<evidence type="ECO:0000256" key="1">
    <source>
        <dbReference type="ARBA" id="ARBA00000083"/>
    </source>
</evidence>
<protein>
    <recommendedName>
        <fullName evidence="6 11">UDP-glucose 4-epimerase</fullName>
        <ecNumber evidence="5 11">5.1.3.2</ecNumber>
    </recommendedName>
</protein>
<dbReference type="UniPathway" id="UPA00214"/>
<dbReference type="InterPro" id="IPR005886">
    <property type="entry name" value="UDP_G4E"/>
</dbReference>
<comment type="subunit">
    <text evidence="11">Homodimer.</text>
</comment>
<dbReference type="CDD" id="cd05247">
    <property type="entry name" value="UDP_G4E_1_SDR_e"/>
    <property type="match status" value="1"/>
</dbReference>
<comment type="cofactor">
    <cofactor evidence="2 11">
        <name>NAD(+)</name>
        <dbReference type="ChEBI" id="CHEBI:57540"/>
    </cofactor>
</comment>
<gene>
    <name evidence="13" type="ORF">A6M21_04615</name>
</gene>
<dbReference type="NCBIfam" id="TIGR01179">
    <property type="entry name" value="galE"/>
    <property type="match status" value="1"/>
</dbReference>
<organism evidence="13 14">
    <name type="scientific">Desulfotomaculum copahuensis</name>
    <dbReference type="NCBI Taxonomy" id="1838280"/>
    <lineage>
        <taxon>Bacteria</taxon>
        <taxon>Bacillati</taxon>
        <taxon>Bacillota</taxon>
        <taxon>Clostridia</taxon>
        <taxon>Eubacteriales</taxon>
        <taxon>Desulfotomaculaceae</taxon>
        <taxon>Desulfotomaculum</taxon>
    </lineage>
</organism>
<evidence type="ECO:0000313" key="13">
    <source>
        <dbReference type="EMBL" id="OAT85782.1"/>
    </source>
</evidence>
<comment type="catalytic activity">
    <reaction evidence="1 11">
        <text>UDP-alpha-D-glucose = UDP-alpha-D-galactose</text>
        <dbReference type="Rhea" id="RHEA:22168"/>
        <dbReference type="ChEBI" id="CHEBI:58885"/>
        <dbReference type="ChEBI" id="CHEBI:66914"/>
        <dbReference type="EC" id="5.1.3.2"/>
    </reaction>
</comment>
<dbReference type="Gene3D" id="3.40.50.720">
    <property type="entry name" value="NAD(P)-binding Rossmann-like Domain"/>
    <property type="match status" value="1"/>
</dbReference>
<dbReference type="AlphaFoldDB" id="A0A1B7LHL5"/>
<dbReference type="Proteomes" id="UP000078532">
    <property type="component" value="Unassembled WGS sequence"/>
</dbReference>
<evidence type="ECO:0000256" key="6">
    <source>
        <dbReference type="ARBA" id="ARBA00018569"/>
    </source>
</evidence>
<evidence type="ECO:0000256" key="7">
    <source>
        <dbReference type="ARBA" id="ARBA00023027"/>
    </source>
</evidence>
<dbReference type="RefSeq" id="WP_066666522.1">
    <property type="nucleotide sequence ID" value="NZ_LYVF01000047.1"/>
</dbReference>
<evidence type="ECO:0000313" key="14">
    <source>
        <dbReference type="Proteomes" id="UP000078532"/>
    </source>
</evidence>
<dbReference type="STRING" id="1838280.A6M21_04615"/>
<evidence type="ECO:0000259" key="12">
    <source>
        <dbReference type="Pfam" id="PF01370"/>
    </source>
</evidence>
<comment type="similarity">
    <text evidence="4 11">Belongs to the NAD(P)-dependent epimerase/dehydratase family.</text>
</comment>
<evidence type="ECO:0000256" key="11">
    <source>
        <dbReference type="RuleBase" id="RU366046"/>
    </source>
</evidence>
<evidence type="ECO:0000256" key="9">
    <source>
        <dbReference type="ARBA" id="ARBA00023235"/>
    </source>
</evidence>
<dbReference type="PANTHER" id="PTHR43725">
    <property type="entry name" value="UDP-GLUCOSE 4-EPIMERASE"/>
    <property type="match status" value="1"/>
</dbReference>
<sequence length="338" mass="36333">MHVLVTGGAGYIGSHTVRELIKAGHRVVILDNLSRGHREAVAVLQKTTPAGTLDFVPGDTGDHALVSGLLQERGIEAVLHFAAHSQVGESVERPELYYRNNVVHGLSLLDTVREGGVKYFIFSSTAAVYGEPVEVPVSEEHPVVPANPYGATKLAFEGALRWYGRAGGPRWMALRYFNAAGADPDGDLGEDHRPETHLIPLVLQAALGLRPAISIFGTDYPTPDGTCIRDYIHVTDLAVAHVLALHALVRGAAPAAYNLGNGSGYSVLEVVRAAEAVTGRSIPVRHTGRRAGDPAVLVAGARQAGQMLGWRPRFADLRTIIDTAWRWHQKHPAGFETV</sequence>
<keyword evidence="7 11" id="KW-0520">NAD</keyword>
<keyword evidence="8" id="KW-0299">Galactose metabolism</keyword>
<proteinExistence type="inferred from homology"/>
<dbReference type="InterPro" id="IPR036291">
    <property type="entry name" value="NAD(P)-bd_dom_sf"/>
</dbReference>
<name>A0A1B7LHL5_9FIRM</name>
<dbReference type="Gene3D" id="3.90.25.10">
    <property type="entry name" value="UDP-galactose 4-epimerase, domain 1"/>
    <property type="match status" value="1"/>
</dbReference>
<evidence type="ECO:0000256" key="8">
    <source>
        <dbReference type="ARBA" id="ARBA00023144"/>
    </source>
</evidence>